<dbReference type="Pfam" id="PF14344">
    <property type="entry name" value="DUF4397"/>
    <property type="match status" value="1"/>
</dbReference>
<accession>A0ABV2TEW2</accession>
<keyword evidence="3" id="KW-1185">Reference proteome</keyword>
<gene>
    <name evidence="2" type="ORF">ABR189_24855</name>
</gene>
<evidence type="ECO:0000313" key="2">
    <source>
        <dbReference type="EMBL" id="MET7000639.1"/>
    </source>
</evidence>
<name>A0ABV2TEW2_9BACT</name>
<dbReference type="InterPro" id="IPR025510">
    <property type="entry name" value="DUF4397"/>
</dbReference>
<evidence type="ECO:0000313" key="3">
    <source>
        <dbReference type="Proteomes" id="UP001549749"/>
    </source>
</evidence>
<dbReference type="PROSITE" id="PS51257">
    <property type="entry name" value="PROKAR_LIPOPROTEIN"/>
    <property type="match status" value="1"/>
</dbReference>
<evidence type="ECO:0000259" key="1">
    <source>
        <dbReference type="Pfam" id="PF14344"/>
    </source>
</evidence>
<proteinExistence type="predicted"/>
<reference evidence="2 3" key="1">
    <citation type="submission" date="2024-06" db="EMBL/GenBank/DDBJ databases">
        <title>Chitinophaga defluvii sp. nov., isolated from municipal sewage.</title>
        <authorList>
            <person name="Zhang L."/>
        </authorList>
    </citation>
    <scope>NUCLEOTIDE SEQUENCE [LARGE SCALE GENOMIC DNA]</scope>
    <source>
        <strain evidence="2 3">H8</strain>
    </source>
</reference>
<organism evidence="2 3">
    <name type="scientific">Chitinophaga defluvii</name>
    <dbReference type="NCBI Taxonomy" id="3163343"/>
    <lineage>
        <taxon>Bacteria</taxon>
        <taxon>Pseudomonadati</taxon>
        <taxon>Bacteroidota</taxon>
        <taxon>Chitinophagia</taxon>
        <taxon>Chitinophagales</taxon>
        <taxon>Chitinophagaceae</taxon>
        <taxon>Chitinophaga</taxon>
    </lineage>
</organism>
<comment type="caution">
    <text evidence="2">The sequence shown here is derived from an EMBL/GenBank/DDBJ whole genome shotgun (WGS) entry which is preliminary data.</text>
</comment>
<dbReference type="Proteomes" id="UP001549749">
    <property type="component" value="Unassembled WGS sequence"/>
</dbReference>
<sequence length="232" mass="25404">MKQLFFSILIAALIISCKKDSDSAIPVTSSSLMVFQAVPGPAKFDVVLDTFAVGNDLGYGEQTGYKQFRARKYTLMVFPAGNRTNPLAGGEINLRNNRFYSAFLGVDINNALVLIAAEDELDAPKEAGNAKLRVVNLSDTRYGTANTRLLLDYYTDTTKILPRIGFGNITPFKEIKGDSTYKIDVRWADSSLSVLGKEKVPFASKANGIYTIVTSGNALDPNDIKLFQVINK</sequence>
<dbReference type="EMBL" id="JBEXAC010000002">
    <property type="protein sequence ID" value="MET7000639.1"/>
    <property type="molecule type" value="Genomic_DNA"/>
</dbReference>
<feature type="domain" description="DUF4397" evidence="1">
    <location>
        <begin position="31"/>
        <end position="138"/>
    </location>
</feature>
<dbReference type="RefSeq" id="WP_354663193.1">
    <property type="nucleotide sequence ID" value="NZ_JBEXAC010000002.1"/>
</dbReference>
<protein>
    <submittedName>
        <fullName evidence="2">DUF4397 domain-containing protein</fullName>
    </submittedName>
</protein>